<feature type="binding site" evidence="9">
    <location>
        <position position="195"/>
    </location>
    <ligand>
        <name>[4Fe-4S] cluster</name>
        <dbReference type="ChEBI" id="CHEBI:49883"/>
    </ligand>
</feature>
<evidence type="ECO:0000313" key="11">
    <source>
        <dbReference type="Proteomes" id="UP001291687"/>
    </source>
</evidence>
<dbReference type="PANTHER" id="PTHR30573">
    <property type="entry name" value="QUINOLINATE SYNTHETASE A"/>
    <property type="match status" value="1"/>
</dbReference>
<evidence type="ECO:0000256" key="3">
    <source>
        <dbReference type="ARBA" id="ARBA00022485"/>
    </source>
</evidence>
<comment type="subcellular location">
    <subcellularLocation>
        <location evidence="9">Cytoplasm</location>
    </subcellularLocation>
</comment>
<dbReference type="SUPFAM" id="SSF142754">
    <property type="entry name" value="NadA-like"/>
    <property type="match status" value="1"/>
</dbReference>
<protein>
    <recommendedName>
        <fullName evidence="2 9">Quinolinate synthase</fullName>
        <ecNumber evidence="2 9">2.5.1.72</ecNumber>
    </recommendedName>
</protein>
<evidence type="ECO:0000256" key="1">
    <source>
        <dbReference type="ARBA" id="ARBA00005065"/>
    </source>
</evidence>
<feature type="binding site" evidence="9">
    <location>
        <position position="47"/>
    </location>
    <ligand>
        <name>iminosuccinate</name>
        <dbReference type="ChEBI" id="CHEBI:77875"/>
    </ligand>
</feature>
<feature type="binding site" evidence="9">
    <location>
        <position position="152"/>
    </location>
    <ligand>
        <name>iminosuccinate</name>
        <dbReference type="ChEBI" id="CHEBI:77875"/>
    </ligand>
</feature>
<keyword evidence="6 9" id="KW-0479">Metal-binding</keyword>
<organism evidence="10 11">
    <name type="scientific">Candidatus Megaera venefica</name>
    <dbReference type="NCBI Taxonomy" id="2055910"/>
    <lineage>
        <taxon>Bacteria</taxon>
        <taxon>Pseudomonadati</taxon>
        <taxon>Pseudomonadota</taxon>
        <taxon>Alphaproteobacteria</taxon>
        <taxon>Rickettsiales</taxon>
        <taxon>Rickettsiaceae</taxon>
        <taxon>Candidatus Megaera</taxon>
    </lineage>
</organism>
<dbReference type="PANTHER" id="PTHR30573:SF0">
    <property type="entry name" value="QUINOLINATE SYNTHASE, CHLOROPLASTIC"/>
    <property type="match status" value="1"/>
</dbReference>
<feature type="binding site" evidence="9">
    <location>
        <position position="291"/>
    </location>
    <ligand>
        <name>[4Fe-4S] cluster</name>
        <dbReference type="ChEBI" id="CHEBI:49883"/>
    </ligand>
</feature>
<evidence type="ECO:0000256" key="4">
    <source>
        <dbReference type="ARBA" id="ARBA00022642"/>
    </source>
</evidence>
<evidence type="ECO:0000256" key="7">
    <source>
        <dbReference type="ARBA" id="ARBA00023004"/>
    </source>
</evidence>
<feature type="binding site" evidence="9">
    <location>
        <begin position="135"/>
        <end position="137"/>
    </location>
    <ligand>
        <name>iminosuccinate</name>
        <dbReference type="ChEBI" id="CHEBI:77875"/>
    </ligand>
</feature>
<dbReference type="RefSeq" id="WP_322776801.1">
    <property type="nucleotide sequence ID" value="NZ_JARJFB010000058.1"/>
</dbReference>
<comment type="caution">
    <text evidence="10">The sequence shown here is derived from an EMBL/GenBank/DDBJ whole genome shotgun (WGS) entry which is preliminary data.</text>
</comment>
<dbReference type="Gene3D" id="3.40.50.10800">
    <property type="entry name" value="NadA-like"/>
    <property type="match status" value="3"/>
</dbReference>
<keyword evidence="9" id="KW-0963">Cytoplasm</keyword>
<dbReference type="Pfam" id="PF02445">
    <property type="entry name" value="NadA"/>
    <property type="match status" value="1"/>
</dbReference>
<keyword evidence="11" id="KW-1185">Reference proteome</keyword>
<feature type="binding site" evidence="9">
    <location>
        <position position="64"/>
    </location>
    <ligand>
        <name>iminosuccinate</name>
        <dbReference type="ChEBI" id="CHEBI:77875"/>
    </ligand>
</feature>
<comment type="similarity">
    <text evidence="9">Belongs to the quinolinate synthase family. Type 2 subfamily.</text>
</comment>
<keyword evidence="3 9" id="KW-0004">4Fe-4S</keyword>
<evidence type="ECO:0000256" key="5">
    <source>
        <dbReference type="ARBA" id="ARBA00022679"/>
    </source>
</evidence>
<dbReference type="NCBIfam" id="TIGR00550">
    <property type="entry name" value="nadA"/>
    <property type="match status" value="1"/>
</dbReference>
<sequence length="336" mass="37522">MPKNNILKEPSLKLGTAISSEDIDPYLDLELEIHKLKKKLNAVILAHYYQDSEIQDIADFIGDSLELSRKASETNADVIVFCGVKFMAESALILNPGKKVLLPDLNAGCSLEESCTPSQFKKFKMEHPNHICVTYINCSAEIKALSDIIVTSSNAEKIINSIPTDKEILFAPDKHLGNYLIRKTGRMMTLWNGTCIVHENFSERELIRLKTTHPMARIIAHPECPASLLEYANHIGSTSSLLQYVKENIGQEFIVLTEPGIIHQMHKIAPTSTFYDVPSLNKAGCSSCSECPYMRLNSLEKIYLCMVNKAPEIQLPSSVLLKAKLALDRMLVGKFI</sequence>
<dbReference type="InterPro" id="IPR036094">
    <property type="entry name" value="NadA_sf"/>
</dbReference>
<proteinExistence type="inferred from homology"/>
<keyword evidence="8 9" id="KW-0411">Iron-sulfur</keyword>
<dbReference type="HAMAP" id="MF_00568">
    <property type="entry name" value="NadA_type2"/>
    <property type="match status" value="1"/>
</dbReference>
<keyword evidence="5 9" id="KW-0808">Transferase</keyword>
<dbReference type="InterPro" id="IPR023066">
    <property type="entry name" value="Quinolinate_synth_type2"/>
</dbReference>
<feature type="binding site" evidence="9">
    <location>
        <begin position="221"/>
        <end position="223"/>
    </location>
    <ligand>
        <name>iminosuccinate</name>
        <dbReference type="ChEBI" id="CHEBI:77875"/>
    </ligand>
</feature>
<name>A0ABU5NCN2_9RICK</name>
<feature type="binding site" evidence="9">
    <location>
        <position position="238"/>
    </location>
    <ligand>
        <name>iminosuccinate</name>
        <dbReference type="ChEBI" id="CHEBI:77875"/>
    </ligand>
</feature>
<feature type="binding site" evidence="9">
    <location>
        <position position="109"/>
    </location>
    <ligand>
        <name>[4Fe-4S] cluster</name>
        <dbReference type="ChEBI" id="CHEBI:49883"/>
    </ligand>
</feature>
<dbReference type="NCBIfam" id="NF006878">
    <property type="entry name" value="PRK09375.1-2"/>
    <property type="match status" value="1"/>
</dbReference>
<gene>
    <name evidence="9" type="primary">nadA</name>
    <name evidence="10" type="ORF">Megvenef_00871</name>
</gene>
<accession>A0ABU5NCN2</accession>
<evidence type="ECO:0000256" key="6">
    <source>
        <dbReference type="ARBA" id="ARBA00022723"/>
    </source>
</evidence>
<evidence type="ECO:0000256" key="9">
    <source>
        <dbReference type="HAMAP-Rule" id="MF_00568"/>
    </source>
</evidence>
<keyword evidence="7 9" id="KW-0408">Iron</keyword>
<evidence type="ECO:0000256" key="8">
    <source>
        <dbReference type="ARBA" id="ARBA00023014"/>
    </source>
</evidence>
<evidence type="ECO:0000313" key="10">
    <source>
        <dbReference type="EMBL" id="MEA0970902.1"/>
    </source>
</evidence>
<keyword evidence="4 9" id="KW-0662">Pyridine nucleotide biosynthesis</keyword>
<dbReference type="EC" id="2.5.1.72" evidence="2 9"/>
<comment type="cofactor">
    <cofactor evidence="9">
        <name>[4Fe-4S] cluster</name>
        <dbReference type="ChEBI" id="CHEBI:49883"/>
    </cofactor>
    <text evidence="9">Binds 1 [4Fe-4S] cluster per subunit.</text>
</comment>
<comment type="pathway">
    <text evidence="1 9">Cofactor biosynthesis; NAD(+) biosynthesis; quinolinate from iminoaspartate: step 1/1.</text>
</comment>
<evidence type="ECO:0000256" key="2">
    <source>
        <dbReference type="ARBA" id="ARBA00012669"/>
    </source>
</evidence>
<dbReference type="InterPro" id="IPR003473">
    <property type="entry name" value="NadA"/>
</dbReference>
<reference evidence="10 11" key="1">
    <citation type="submission" date="2023-03" db="EMBL/GenBank/DDBJ databases">
        <title>Host association and intracellularity evolved multiple times independently in the Rickettsiales.</title>
        <authorList>
            <person name="Castelli M."/>
            <person name="Nardi T."/>
            <person name="Gammuto L."/>
            <person name="Bellinzona G."/>
            <person name="Sabaneyeva E."/>
            <person name="Potekhin A."/>
            <person name="Serra V."/>
            <person name="Petroni G."/>
            <person name="Sassera D."/>
        </authorList>
    </citation>
    <scope>NUCLEOTIDE SEQUENCE [LARGE SCALE GENOMIC DNA]</scope>
    <source>
        <strain evidence="10 11">Sr 2-6</strain>
    </source>
</reference>
<comment type="function">
    <text evidence="9">Catalyzes the condensation of iminoaspartate with dihydroxyacetone phosphate to form quinolinate.</text>
</comment>
<dbReference type="Proteomes" id="UP001291687">
    <property type="component" value="Unassembled WGS sequence"/>
</dbReference>
<comment type="catalytic activity">
    <reaction evidence="9">
        <text>iminosuccinate + dihydroxyacetone phosphate = quinolinate + phosphate + 2 H2O + H(+)</text>
        <dbReference type="Rhea" id="RHEA:25888"/>
        <dbReference type="ChEBI" id="CHEBI:15377"/>
        <dbReference type="ChEBI" id="CHEBI:15378"/>
        <dbReference type="ChEBI" id="CHEBI:29959"/>
        <dbReference type="ChEBI" id="CHEBI:43474"/>
        <dbReference type="ChEBI" id="CHEBI:57642"/>
        <dbReference type="ChEBI" id="CHEBI:77875"/>
        <dbReference type="EC" id="2.5.1.72"/>
    </reaction>
</comment>
<dbReference type="EMBL" id="JARJFB010000058">
    <property type="protein sequence ID" value="MEA0970902.1"/>
    <property type="molecule type" value="Genomic_DNA"/>
</dbReference>